<evidence type="ECO:0000313" key="1">
    <source>
        <dbReference type="EMBL" id="QRC95526.1"/>
    </source>
</evidence>
<organism evidence="1 2">
    <name type="scientific">Phaeosphaeria nodorum (strain SN15 / ATCC MYA-4574 / FGSC 10173)</name>
    <name type="common">Glume blotch fungus</name>
    <name type="synonym">Parastagonospora nodorum</name>
    <dbReference type="NCBI Taxonomy" id="321614"/>
    <lineage>
        <taxon>Eukaryota</taxon>
        <taxon>Fungi</taxon>
        <taxon>Dikarya</taxon>
        <taxon>Ascomycota</taxon>
        <taxon>Pezizomycotina</taxon>
        <taxon>Dothideomycetes</taxon>
        <taxon>Pleosporomycetidae</taxon>
        <taxon>Pleosporales</taxon>
        <taxon>Pleosporineae</taxon>
        <taxon>Phaeosphaeriaceae</taxon>
        <taxon>Parastagonospora</taxon>
    </lineage>
</organism>
<dbReference type="Proteomes" id="UP000663193">
    <property type="component" value="Chromosome 5"/>
</dbReference>
<dbReference type="VEuPathDB" id="FungiDB:JI435_407470"/>
<evidence type="ECO:0000313" key="2">
    <source>
        <dbReference type="Proteomes" id="UP000663193"/>
    </source>
</evidence>
<dbReference type="EMBL" id="CP069027">
    <property type="protein sequence ID" value="QRC95526.1"/>
    <property type="molecule type" value="Genomic_DNA"/>
</dbReference>
<reference evidence="2" key="1">
    <citation type="journal article" date="2021" name="BMC Genomics">
        <title>Chromosome-level genome assembly and manually-curated proteome of model necrotroph Parastagonospora nodorum Sn15 reveals a genome-wide trove of candidate effector homologs, and redundancy of virulence-related functions within an accessory chromosome.</title>
        <authorList>
            <person name="Bertazzoni S."/>
            <person name="Jones D.A.B."/>
            <person name="Phan H.T."/>
            <person name="Tan K.-C."/>
            <person name="Hane J.K."/>
        </authorList>
    </citation>
    <scope>NUCLEOTIDE SEQUENCE [LARGE SCALE GENOMIC DNA]</scope>
    <source>
        <strain evidence="2">SN15 / ATCC MYA-4574 / FGSC 10173)</strain>
    </source>
</reference>
<dbReference type="AlphaFoldDB" id="A0A7U2EZ46"/>
<name>A0A7U2EZ46_PHANO</name>
<sequence length="74" mass="8175">MTQLKLYEDERRLVSVEPPNRGAAYKPGSNCVAVCEGVTSSCDGDERRSKLRDAAEIGIVPRVPLRSRELQSVD</sequence>
<protein>
    <submittedName>
        <fullName evidence="1">Uncharacterized protein</fullName>
    </submittedName>
</protein>
<proteinExistence type="predicted"/>
<keyword evidence="2" id="KW-1185">Reference proteome</keyword>
<accession>A0A7U2EZ46</accession>
<gene>
    <name evidence="1" type="ORF">JI435_407470</name>
</gene>